<dbReference type="EMBL" id="BAAARB010000002">
    <property type="protein sequence ID" value="GAA2369503.1"/>
    <property type="molecule type" value="Genomic_DNA"/>
</dbReference>
<comment type="caution">
    <text evidence="1">The sequence shown here is derived from an EMBL/GenBank/DDBJ whole genome shotgun (WGS) entry which is preliminary data.</text>
</comment>
<accession>A0ABP5U4I8</accession>
<protein>
    <recommendedName>
        <fullName evidence="3">Uridine kinase</fullName>
    </recommendedName>
</protein>
<sequence>MADDHLPPAERDPSPQDWAWLADEIAVRGGLTDAMVAIDGPSGAGKSTFAAQLVRALAERGRASVLVSTDDYATWDDPASWWPELVHDVIRAYERRHDYFYRPRVWVDGRPEVGPEVWMRWQPILIVEGVTSARRCTADRFTHRFWIDGPPAADRLRRTVQRDGEAERDHLARWQDFEEGWFAVDDTRARCRVLG</sequence>
<keyword evidence="2" id="KW-1185">Reference proteome</keyword>
<dbReference type="InterPro" id="IPR027417">
    <property type="entry name" value="P-loop_NTPase"/>
</dbReference>
<evidence type="ECO:0008006" key="3">
    <source>
        <dbReference type="Google" id="ProtNLM"/>
    </source>
</evidence>
<organism evidence="1 2">
    <name type="scientific">Gordonia cholesterolivorans</name>
    <dbReference type="NCBI Taxonomy" id="559625"/>
    <lineage>
        <taxon>Bacteria</taxon>
        <taxon>Bacillati</taxon>
        <taxon>Actinomycetota</taxon>
        <taxon>Actinomycetes</taxon>
        <taxon>Mycobacteriales</taxon>
        <taxon>Gordoniaceae</taxon>
        <taxon>Gordonia</taxon>
    </lineage>
</organism>
<name>A0ABP5U4I8_9ACTN</name>
<gene>
    <name evidence="1" type="ORF">GCM10009855_06020</name>
</gene>
<evidence type="ECO:0000313" key="1">
    <source>
        <dbReference type="EMBL" id="GAA2369503.1"/>
    </source>
</evidence>
<evidence type="ECO:0000313" key="2">
    <source>
        <dbReference type="Proteomes" id="UP001501170"/>
    </source>
</evidence>
<dbReference type="Proteomes" id="UP001501170">
    <property type="component" value="Unassembled WGS sequence"/>
</dbReference>
<dbReference type="SUPFAM" id="SSF52540">
    <property type="entry name" value="P-loop containing nucleoside triphosphate hydrolases"/>
    <property type="match status" value="1"/>
</dbReference>
<reference evidence="2" key="1">
    <citation type="journal article" date="2019" name="Int. J. Syst. Evol. Microbiol.">
        <title>The Global Catalogue of Microorganisms (GCM) 10K type strain sequencing project: providing services to taxonomists for standard genome sequencing and annotation.</title>
        <authorList>
            <consortium name="The Broad Institute Genomics Platform"/>
            <consortium name="The Broad Institute Genome Sequencing Center for Infectious Disease"/>
            <person name="Wu L."/>
            <person name="Ma J."/>
        </authorList>
    </citation>
    <scope>NUCLEOTIDE SEQUENCE [LARGE SCALE GENOMIC DNA]</scope>
    <source>
        <strain evidence="2">JCM 16227</strain>
    </source>
</reference>
<dbReference type="RefSeq" id="WP_006897401.1">
    <property type="nucleotide sequence ID" value="NZ_BAAARB010000002.1"/>
</dbReference>
<dbReference type="Gene3D" id="3.40.50.300">
    <property type="entry name" value="P-loop containing nucleotide triphosphate hydrolases"/>
    <property type="match status" value="1"/>
</dbReference>
<proteinExistence type="predicted"/>